<reference evidence="2" key="1">
    <citation type="submission" date="2018-05" db="EMBL/GenBank/DDBJ databases">
        <authorList>
            <person name="Lanie J.A."/>
            <person name="Ng W.-L."/>
            <person name="Kazmierczak K.M."/>
            <person name="Andrzejewski T.M."/>
            <person name="Davidsen T.M."/>
            <person name="Wayne K.J."/>
            <person name="Tettelin H."/>
            <person name="Glass J.I."/>
            <person name="Rusch D."/>
            <person name="Podicherti R."/>
            <person name="Tsui H.-C.T."/>
            <person name="Winkler M.E."/>
        </authorList>
    </citation>
    <scope>NUCLEOTIDE SEQUENCE</scope>
</reference>
<gene>
    <name evidence="2" type="ORF">METZ01_LOCUS264619</name>
</gene>
<keyword evidence="1" id="KW-0732">Signal</keyword>
<protein>
    <recommendedName>
        <fullName evidence="3">ASPIC/UnbV domain-containing protein</fullName>
    </recommendedName>
</protein>
<evidence type="ECO:0008006" key="3">
    <source>
        <dbReference type="Google" id="ProtNLM"/>
    </source>
</evidence>
<organism evidence="2">
    <name type="scientific">marine metagenome</name>
    <dbReference type="NCBI Taxonomy" id="408172"/>
    <lineage>
        <taxon>unclassified sequences</taxon>
        <taxon>metagenomes</taxon>
        <taxon>ecological metagenomes</taxon>
    </lineage>
</organism>
<evidence type="ECO:0000313" key="2">
    <source>
        <dbReference type="EMBL" id="SVC11765.1"/>
    </source>
</evidence>
<dbReference type="Pfam" id="PF13517">
    <property type="entry name" value="FG-GAP_3"/>
    <property type="match status" value="1"/>
</dbReference>
<feature type="non-terminal residue" evidence="2">
    <location>
        <position position="149"/>
    </location>
</feature>
<dbReference type="EMBL" id="UINC01074509">
    <property type="protein sequence ID" value="SVC11765.1"/>
    <property type="molecule type" value="Genomic_DNA"/>
</dbReference>
<dbReference type="PANTHER" id="PTHR16026:SF0">
    <property type="entry name" value="CARTILAGE ACIDIC PROTEIN 1"/>
    <property type="match status" value="1"/>
</dbReference>
<dbReference type="InterPro" id="IPR028994">
    <property type="entry name" value="Integrin_alpha_N"/>
</dbReference>
<dbReference type="InterPro" id="IPR013517">
    <property type="entry name" value="FG-GAP"/>
</dbReference>
<evidence type="ECO:0000256" key="1">
    <source>
        <dbReference type="ARBA" id="ARBA00022729"/>
    </source>
</evidence>
<dbReference type="SUPFAM" id="SSF69318">
    <property type="entry name" value="Integrin alpha N-terminal domain"/>
    <property type="match status" value="1"/>
</dbReference>
<accession>A0A382JJB6</accession>
<dbReference type="AlphaFoldDB" id="A0A382JJB6"/>
<dbReference type="InterPro" id="IPR027039">
    <property type="entry name" value="Crtac1"/>
</dbReference>
<dbReference type="PANTHER" id="PTHR16026">
    <property type="entry name" value="CARTILAGE ACIDIC PROTEIN 1"/>
    <property type="match status" value="1"/>
</dbReference>
<name>A0A382JJB6_9ZZZZ</name>
<sequence length="149" mass="16738">MMRIKYGIPFLLLFLFYTCENNTGNTDLSSESYNNYVKVPSSVSGIDFINKIEHNLASKSNLFDYDYFYNGSGVGIADFNNDGLKDVFLCANQAPNRLYLNKGDLTFEDITLTSNINTNKGWSSGVTFADINQDGWIDIYVSQGGPYQK</sequence>
<proteinExistence type="predicted"/>
<dbReference type="Gene3D" id="2.130.10.130">
    <property type="entry name" value="Integrin alpha, N-terminal"/>
    <property type="match status" value="1"/>
</dbReference>